<protein>
    <submittedName>
        <fullName evidence="1">Uncharacterized protein</fullName>
    </submittedName>
</protein>
<organism evidence="1 2">
    <name type="scientific">Candidatus Gottesmanbacteria bacterium GW2011_GWB1_44_11c</name>
    <dbReference type="NCBI Taxonomy" id="1618447"/>
    <lineage>
        <taxon>Bacteria</taxon>
        <taxon>Candidatus Gottesmaniibacteriota</taxon>
    </lineage>
</organism>
<dbReference type="Proteomes" id="UP000034617">
    <property type="component" value="Unassembled WGS sequence"/>
</dbReference>
<gene>
    <name evidence="1" type="ORF">UW22_C0036G0010</name>
</gene>
<dbReference type="EMBL" id="LCHM01000036">
    <property type="protein sequence ID" value="KKT36622.1"/>
    <property type="molecule type" value="Genomic_DNA"/>
</dbReference>
<proteinExistence type="predicted"/>
<accession>A0A0G1IXX3</accession>
<name>A0A0G1IXX3_9BACT</name>
<dbReference type="AlphaFoldDB" id="A0A0G1IXX3"/>
<evidence type="ECO:0000313" key="1">
    <source>
        <dbReference type="EMBL" id="KKT36622.1"/>
    </source>
</evidence>
<sequence>MRGQIKRFCVTEELFIYCYYSNQRLNEAYYSIMDVCYYDSNHSSKKSNQHVVLNTRIYCNLIDSFTVTRMFRNGMVRVTRVVKIFAN</sequence>
<reference evidence="1 2" key="1">
    <citation type="journal article" date="2015" name="Nature">
        <title>rRNA introns, odd ribosomes, and small enigmatic genomes across a large radiation of phyla.</title>
        <authorList>
            <person name="Brown C.T."/>
            <person name="Hug L.A."/>
            <person name="Thomas B.C."/>
            <person name="Sharon I."/>
            <person name="Castelle C.J."/>
            <person name="Singh A."/>
            <person name="Wilkins M.J."/>
            <person name="Williams K.H."/>
            <person name="Banfield J.F."/>
        </authorList>
    </citation>
    <scope>NUCLEOTIDE SEQUENCE [LARGE SCALE GENOMIC DNA]</scope>
</reference>
<evidence type="ECO:0000313" key="2">
    <source>
        <dbReference type="Proteomes" id="UP000034617"/>
    </source>
</evidence>
<comment type="caution">
    <text evidence="1">The sequence shown here is derived from an EMBL/GenBank/DDBJ whole genome shotgun (WGS) entry which is preliminary data.</text>
</comment>